<dbReference type="InterPro" id="IPR000073">
    <property type="entry name" value="AB_hydrolase_1"/>
</dbReference>
<reference evidence="2 3" key="1">
    <citation type="submission" date="2018-05" db="EMBL/GenBank/DDBJ databases">
        <title>Genomic Encyclopedia of Type Strains, Phase IV (KMG-IV): sequencing the most valuable type-strain genomes for metagenomic binning, comparative biology and taxonomic classification.</title>
        <authorList>
            <person name="Goeker M."/>
        </authorList>
    </citation>
    <scope>NUCLEOTIDE SEQUENCE [LARGE SCALE GENOMIC DNA]</scope>
    <source>
        <strain evidence="2 3">DSM 103371</strain>
    </source>
</reference>
<evidence type="ECO:0000259" key="1">
    <source>
        <dbReference type="Pfam" id="PF12697"/>
    </source>
</evidence>
<comment type="caution">
    <text evidence="2">The sequence shown here is derived from an EMBL/GenBank/DDBJ whole genome shotgun (WGS) entry which is preliminary data.</text>
</comment>
<gene>
    <name evidence="2" type="ORF">C8D95_105188</name>
</gene>
<dbReference type="InterPro" id="IPR045889">
    <property type="entry name" value="MES/HNL"/>
</dbReference>
<feature type="domain" description="AB hydrolase-1" evidence="1">
    <location>
        <begin position="4"/>
        <end position="226"/>
    </location>
</feature>
<evidence type="ECO:0000313" key="2">
    <source>
        <dbReference type="EMBL" id="PWK56122.1"/>
    </source>
</evidence>
<dbReference type="GO" id="GO:0080032">
    <property type="term" value="F:methyl jasmonate esterase activity"/>
    <property type="evidence" value="ECO:0007669"/>
    <property type="project" value="TreeGrafter"/>
</dbReference>
<dbReference type="GO" id="GO:0080031">
    <property type="term" value="F:methyl salicylate esterase activity"/>
    <property type="evidence" value="ECO:0007669"/>
    <property type="project" value="TreeGrafter"/>
</dbReference>
<proteinExistence type="predicted"/>
<dbReference type="PANTHER" id="PTHR10992">
    <property type="entry name" value="METHYLESTERASE FAMILY MEMBER"/>
    <property type="match status" value="1"/>
</dbReference>
<sequence length="234" mass="25226">MARFLLIHGAMHGAWCWHKVVPLLEAHGHEAVAIDLPSHGDDPTAPEGVTISDYVARAVEHLEPQTVLVGHSLGGLTITLAAAARPDLAGALVYLCAFVPPPGVAASSYRRDAVTDELVAAQEGHRDRGVTTPVLDRAGPVFYSGCSAEDVAFALPRLSPQPVAIMQEVLDFDLPDIPRHYIRCLEDRTVKPSYQRAMTEGWPEGTVHDMQSGHSPFFSDPDGLVRILDAIADT</sequence>
<dbReference type="SUPFAM" id="SSF53474">
    <property type="entry name" value="alpha/beta-Hydrolases"/>
    <property type="match status" value="1"/>
</dbReference>
<dbReference type="Pfam" id="PF12697">
    <property type="entry name" value="Abhydrolase_6"/>
    <property type="match status" value="1"/>
</dbReference>
<dbReference type="Gene3D" id="3.40.50.1820">
    <property type="entry name" value="alpha/beta hydrolase"/>
    <property type="match status" value="1"/>
</dbReference>
<dbReference type="PANTHER" id="PTHR10992:SF1032">
    <property type="entry name" value="METHYLESTERASE 17"/>
    <property type="match status" value="1"/>
</dbReference>
<dbReference type="Proteomes" id="UP000245390">
    <property type="component" value="Unassembled WGS sequence"/>
</dbReference>
<organism evidence="2 3">
    <name type="scientific">Silicimonas algicola</name>
    <dbReference type="NCBI Taxonomy" id="1826607"/>
    <lineage>
        <taxon>Bacteria</taxon>
        <taxon>Pseudomonadati</taxon>
        <taxon>Pseudomonadota</taxon>
        <taxon>Alphaproteobacteria</taxon>
        <taxon>Rhodobacterales</taxon>
        <taxon>Paracoccaceae</taxon>
    </lineage>
</organism>
<name>A0A316G697_9RHOB</name>
<dbReference type="InterPro" id="IPR029058">
    <property type="entry name" value="AB_hydrolase_fold"/>
</dbReference>
<dbReference type="GO" id="GO:0009696">
    <property type="term" value="P:salicylic acid metabolic process"/>
    <property type="evidence" value="ECO:0007669"/>
    <property type="project" value="TreeGrafter"/>
</dbReference>
<dbReference type="KEGG" id="salo:EF888_17670"/>
<dbReference type="RefSeq" id="WP_109759546.1">
    <property type="nucleotide sequence ID" value="NZ_CP034588.1"/>
</dbReference>
<dbReference type="OrthoDB" id="9814966at2"/>
<dbReference type="EMBL" id="QGGV01000005">
    <property type="protein sequence ID" value="PWK56122.1"/>
    <property type="molecule type" value="Genomic_DNA"/>
</dbReference>
<keyword evidence="3" id="KW-1185">Reference proteome</keyword>
<protein>
    <submittedName>
        <fullName evidence="2">Pimeloyl-ACP methyl ester carboxylesterase</fullName>
    </submittedName>
</protein>
<accession>A0A316G697</accession>
<evidence type="ECO:0000313" key="3">
    <source>
        <dbReference type="Proteomes" id="UP000245390"/>
    </source>
</evidence>
<dbReference type="GO" id="GO:0080030">
    <property type="term" value="F:methyl indole-3-acetate esterase activity"/>
    <property type="evidence" value="ECO:0007669"/>
    <property type="project" value="TreeGrafter"/>
</dbReference>
<dbReference type="AlphaFoldDB" id="A0A316G697"/>
<dbReference type="GO" id="GO:0009694">
    <property type="term" value="P:jasmonic acid metabolic process"/>
    <property type="evidence" value="ECO:0007669"/>
    <property type="project" value="TreeGrafter"/>
</dbReference>